<protein>
    <recommendedName>
        <fullName evidence="3">RING-type E3 ubiquitin transferase</fullName>
        <ecNumber evidence="3">2.3.2.27</ecNumber>
    </recommendedName>
</protein>
<dbReference type="PANTHER" id="PTHR14471:SF1">
    <property type="entry name" value="E3 UBIQUITIN-PROTEIN LIGASE MARCHF7"/>
    <property type="match status" value="1"/>
</dbReference>
<evidence type="ECO:0000256" key="2">
    <source>
        <dbReference type="ARBA" id="ARBA00004906"/>
    </source>
</evidence>
<dbReference type="PANTHER" id="PTHR14471">
    <property type="entry name" value="MARCH7/10 E3 UBIQUITIN PROTEIN LIGASE FAMILY MEMBER"/>
    <property type="match status" value="1"/>
</dbReference>
<name>A0A5J5DRC6_9PERO</name>
<reference evidence="7 8" key="1">
    <citation type="submission" date="2019-08" db="EMBL/GenBank/DDBJ databases">
        <title>A chromosome-level genome assembly, high-density linkage maps, and genome scans reveal the genomic architecture of hybrid incompatibilities underlying speciation via character displacement in darters (Percidae: Etheostominae).</title>
        <authorList>
            <person name="Moran R.L."/>
            <person name="Catchen J.M."/>
            <person name="Fuller R.C."/>
        </authorList>
    </citation>
    <scope>NUCLEOTIDE SEQUENCE [LARGE SCALE GENOMIC DNA]</scope>
    <source>
        <strain evidence="7">EspeVRDwgs_2016</strain>
        <tissue evidence="7">Muscle</tissue>
    </source>
</reference>
<sequence length="228" mass="26100">MLGTRMRSRLQGEEGFSRPQHLLRRWDGIGIKQRRKMMMMMKRRGGRRRRRGGEEEEEDEGAVGLEPLGTGRPWRLEEEKRYLNSKMPRCESSLRRRVGVFENILVSMGGAESQRDGQKEKSVSSVDQESSVRLRRGLLLEDSTRKKVICAESPDGGGSCCNPLIQLAAVQAVCSTSTRTHQEMAPLQNWRGTNLEAITTCELCKEKLRLNIDNFDIQELYRTCTIRI</sequence>
<evidence type="ECO:0000256" key="1">
    <source>
        <dbReference type="ARBA" id="ARBA00000900"/>
    </source>
</evidence>
<organism evidence="7 8">
    <name type="scientific">Etheostoma spectabile</name>
    <name type="common">orangethroat darter</name>
    <dbReference type="NCBI Taxonomy" id="54343"/>
    <lineage>
        <taxon>Eukaryota</taxon>
        <taxon>Metazoa</taxon>
        <taxon>Chordata</taxon>
        <taxon>Craniata</taxon>
        <taxon>Vertebrata</taxon>
        <taxon>Euteleostomi</taxon>
        <taxon>Actinopterygii</taxon>
        <taxon>Neopterygii</taxon>
        <taxon>Teleostei</taxon>
        <taxon>Neoteleostei</taxon>
        <taxon>Acanthomorphata</taxon>
        <taxon>Eupercaria</taxon>
        <taxon>Perciformes</taxon>
        <taxon>Percoidei</taxon>
        <taxon>Percidae</taxon>
        <taxon>Etheostomatinae</taxon>
        <taxon>Etheostoma</taxon>
    </lineage>
</organism>
<dbReference type="Proteomes" id="UP000327493">
    <property type="component" value="Chromosome 1"/>
</dbReference>
<comment type="pathway">
    <text evidence="2">Protein modification; protein ubiquitination.</text>
</comment>
<comment type="catalytic activity">
    <reaction evidence="1">
        <text>S-ubiquitinyl-[E2 ubiquitin-conjugating enzyme]-L-cysteine + [acceptor protein]-L-lysine = [E2 ubiquitin-conjugating enzyme]-L-cysteine + N(6)-ubiquitinyl-[acceptor protein]-L-lysine.</text>
        <dbReference type="EC" id="2.3.2.27"/>
    </reaction>
</comment>
<dbReference type="InterPro" id="IPR052297">
    <property type="entry name" value="RING-CH-type_E3_ubiq-ligase"/>
</dbReference>
<keyword evidence="5" id="KW-0833">Ubl conjugation pathway</keyword>
<dbReference type="EC" id="2.3.2.27" evidence="3"/>
<dbReference type="GO" id="GO:0061630">
    <property type="term" value="F:ubiquitin protein ligase activity"/>
    <property type="evidence" value="ECO:0007669"/>
    <property type="project" value="UniProtKB-EC"/>
</dbReference>
<evidence type="ECO:0000256" key="6">
    <source>
        <dbReference type="SAM" id="MobiDB-lite"/>
    </source>
</evidence>
<accession>A0A5J5DRC6</accession>
<feature type="compositionally biased region" description="Basic residues" evidence="6">
    <location>
        <begin position="41"/>
        <end position="51"/>
    </location>
</feature>
<dbReference type="AlphaFoldDB" id="A0A5J5DRC6"/>
<comment type="caution">
    <text evidence="7">The sequence shown here is derived from an EMBL/GenBank/DDBJ whole genome shotgun (WGS) entry which is preliminary data.</text>
</comment>
<dbReference type="EMBL" id="VOFY01000001">
    <property type="protein sequence ID" value="KAA8595850.1"/>
    <property type="molecule type" value="Genomic_DNA"/>
</dbReference>
<evidence type="ECO:0000256" key="4">
    <source>
        <dbReference type="ARBA" id="ARBA00022679"/>
    </source>
</evidence>
<evidence type="ECO:0000313" key="7">
    <source>
        <dbReference type="EMBL" id="KAA8595850.1"/>
    </source>
</evidence>
<keyword evidence="4" id="KW-0808">Transferase</keyword>
<evidence type="ECO:0000256" key="5">
    <source>
        <dbReference type="ARBA" id="ARBA00022786"/>
    </source>
</evidence>
<evidence type="ECO:0000256" key="3">
    <source>
        <dbReference type="ARBA" id="ARBA00012483"/>
    </source>
</evidence>
<feature type="region of interest" description="Disordered" evidence="6">
    <location>
        <begin position="41"/>
        <end position="70"/>
    </location>
</feature>
<evidence type="ECO:0000313" key="8">
    <source>
        <dbReference type="Proteomes" id="UP000327493"/>
    </source>
</evidence>
<keyword evidence="8" id="KW-1185">Reference proteome</keyword>
<proteinExistence type="predicted"/>
<gene>
    <name evidence="7" type="ORF">FQN60_011141</name>
</gene>